<dbReference type="InterPro" id="IPR027463">
    <property type="entry name" value="AcrB_DN_DC_subdom"/>
</dbReference>
<evidence type="ECO:0000313" key="2">
    <source>
        <dbReference type="EMBL" id="CBH20847.1"/>
    </source>
</evidence>
<dbReference type="STRING" id="1511.CLOST_0721"/>
<sequence length="1029" mass="113642">MKIGQISIKYKYFILSLTIAILLFGTYSKMTLKSQMSPDTNSPSVTVLAQYPGASAQDVINDVIEPIENVFGSLDGIKNIKSIGQDNVAIIKLDFNYGINVDQAAIDVQNSLSRIKSELPANLPEAKVLKFSTSDKPVATISLSSDSVDLREIRQIAEEKIAFDLQLIDGVASVSYFGGNETQVEIQLDRSRMNAHGITINQINSSLLMNNIKAPGGKITDDGKEVLVRIEDEFKNLEDIKNLGIKTIDGNKVYLSDLGEVYFNTGDKESAYVYNGSDGIALMITKKSDANTIDVIDNLKENITDLEKKYPFINFEIAQDDSIFTNQMINNMTISVLTALLFTMLIIVLFIKNINQSLVISASMPLVFMSTLGLMKLSGMKLDMVTLSALILSIGFVVDGAIVVVENIMTHYNKSKNIIQAAIDGTNEIAMPSIAGATTTLIVLIPLLFIKGFVGEMFRPLAMTVIFAITSSIVIALIVIPLFTVMFHKFSFKKIEKAIGYISEPFNKMMDKILEIYIILLKKSLSNKLKMLLIIVVLMGLSGSFIASNGIEMLPKFDGGTTFLSIELEPGTKVEETLTVVDDIESFLELEKNIESYDVQVGYEKNSAMIGDFGIMGTNQALFTINLLPRTDRKETIWSFQERLRFELKKIPDIERFVVKEKGGTATSSSTAPLDIRISGDDEEVIYKLASNFEEEVKKIQGTTNIYKSVNMDNDQILIKTNEEELRRLGLSTAEVSKQIYIALEGINSTTINTVDANNIDVKLIFKEQYRNDMDALKDINITSPIGAIVPLREIAEFESGKRSNMITKENLENTIDIYGYIDSRAYSHVTSDIQKLIDKYPVPTDYSIKLSGESSDMGESMKDMLFLLILAIIFVYLILVPQFKSFIHPITIMASIPLVIIGIAPALGLTNKYVSMPVLLGFILLAGTVVNNAILVIDQTILAKKTGLSTNEALISAITVRYRPIMMTALSDVVGMLPLAMQLALGSERFSPLAVTIIGGILSATFLTLIVIPVLFAGFEEIKEKFVE</sequence>
<feature type="transmembrane region" description="Helical" evidence="1">
    <location>
        <begin position="461"/>
        <end position="487"/>
    </location>
</feature>
<dbReference type="Gene3D" id="3.30.70.1430">
    <property type="entry name" value="Multidrug efflux transporter AcrB pore domain"/>
    <property type="match status" value="2"/>
</dbReference>
<proteinExistence type="predicted"/>
<feature type="transmembrane region" description="Helical" evidence="1">
    <location>
        <begin position="891"/>
        <end position="909"/>
    </location>
</feature>
<feature type="transmembrane region" description="Helical" evidence="1">
    <location>
        <begin position="998"/>
        <end position="1020"/>
    </location>
</feature>
<protein>
    <submittedName>
        <fullName evidence="2">Putative Acriflavin resistance protein</fullName>
    </submittedName>
</protein>
<dbReference type="Gene3D" id="3.30.70.1440">
    <property type="entry name" value="Multidrug efflux transporter AcrB pore domain"/>
    <property type="match status" value="1"/>
</dbReference>
<dbReference type="Pfam" id="PF00873">
    <property type="entry name" value="ACR_tran"/>
    <property type="match status" value="1"/>
</dbReference>
<organism evidence="2 3">
    <name type="scientific">Acetoanaerobium sticklandii (strain ATCC 12662 / DSM 519 / JCM 1433 / CCUG 9281 / NCIMB 10654 / HF)</name>
    <name type="common">Clostridium sticklandii</name>
    <dbReference type="NCBI Taxonomy" id="499177"/>
    <lineage>
        <taxon>Bacteria</taxon>
        <taxon>Bacillati</taxon>
        <taxon>Bacillota</taxon>
        <taxon>Clostridia</taxon>
        <taxon>Peptostreptococcales</taxon>
        <taxon>Filifactoraceae</taxon>
        <taxon>Acetoanaerobium</taxon>
    </lineage>
</organism>
<feature type="transmembrane region" description="Helical" evidence="1">
    <location>
        <begin position="387"/>
        <end position="408"/>
    </location>
</feature>
<gene>
    <name evidence="2" type="ordered locus">CLOST_0721</name>
</gene>
<dbReference type="HOGENOM" id="CLU_002755_1_2_9"/>
<dbReference type="Gene3D" id="3.30.2090.10">
    <property type="entry name" value="Multidrug efflux transporter AcrB TolC docking domain, DN and DC subdomains"/>
    <property type="match status" value="2"/>
</dbReference>
<feature type="transmembrane region" description="Helical" evidence="1">
    <location>
        <begin position="966"/>
        <end position="986"/>
    </location>
</feature>
<dbReference type="SUPFAM" id="SSF82866">
    <property type="entry name" value="Multidrug efflux transporter AcrB transmembrane domain"/>
    <property type="match status" value="2"/>
</dbReference>
<accession>E3PWN2</accession>
<dbReference type="InterPro" id="IPR001036">
    <property type="entry name" value="Acrflvin-R"/>
</dbReference>
<dbReference type="SUPFAM" id="SSF82714">
    <property type="entry name" value="Multidrug efflux transporter AcrB TolC docking domain, DN and DC subdomains"/>
    <property type="match status" value="2"/>
</dbReference>
<feature type="transmembrane region" description="Helical" evidence="1">
    <location>
        <begin position="332"/>
        <end position="351"/>
    </location>
</feature>
<feature type="transmembrane region" description="Helical" evidence="1">
    <location>
        <begin position="865"/>
        <end position="884"/>
    </location>
</feature>
<dbReference type="AlphaFoldDB" id="E3PWN2"/>
<dbReference type="EMBL" id="FP565809">
    <property type="protein sequence ID" value="CBH20847.1"/>
    <property type="molecule type" value="Genomic_DNA"/>
</dbReference>
<keyword evidence="1" id="KW-0472">Membrane</keyword>
<dbReference type="GO" id="GO:0005886">
    <property type="term" value="C:plasma membrane"/>
    <property type="evidence" value="ECO:0007669"/>
    <property type="project" value="TreeGrafter"/>
</dbReference>
<reference evidence="3" key="1">
    <citation type="journal article" date="2010" name="BMC Genomics">
        <title>Clostridium sticklandii, a specialist in amino acid degradation:revisiting its metabolism through its genome sequence.</title>
        <authorList>
            <person name="Fonknechten N."/>
            <person name="Chaussonnerie S."/>
            <person name="Tricot S."/>
            <person name="Lajus A."/>
            <person name="Andreesen J.R."/>
            <person name="Perchat N."/>
            <person name="Pelletier E."/>
            <person name="Gouyvenoux M."/>
            <person name="Barbe V."/>
            <person name="Salanoubat M."/>
            <person name="Le Paslier D."/>
            <person name="Weissenbach J."/>
            <person name="Cohen G.N."/>
            <person name="Kreimeyer A."/>
        </authorList>
    </citation>
    <scope>NUCLEOTIDE SEQUENCE [LARGE SCALE GENOMIC DNA]</scope>
    <source>
        <strain evidence="3">ATCC 12662 / DSM 519 / JCM 1433 / CCUG 9281 / NCIMB 10654 / HF</strain>
    </source>
</reference>
<feature type="transmembrane region" description="Helical" evidence="1">
    <location>
        <begin position="358"/>
        <end position="375"/>
    </location>
</feature>
<dbReference type="PANTHER" id="PTHR32063:SF0">
    <property type="entry name" value="SWARMING MOTILITY PROTEIN SWRC"/>
    <property type="match status" value="1"/>
</dbReference>
<keyword evidence="1" id="KW-1133">Transmembrane helix</keyword>
<name>E3PWN2_ACESD</name>
<dbReference type="eggNOG" id="COG0841">
    <property type="taxonomic scope" value="Bacteria"/>
</dbReference>
<dbReference type="PANTHER" id="PTHR32063">
    <property type="match status" value="1"/>
</dbReference>
<dbReference type="Proteomes" id="UP000007041">
    <property type="component" value="Chromosome"/>
</dbReference>
<dbReference type="KEGG" id="cst:CLOST_0721"/>
<dbReference type="GO" id="GO:0042910">
    <property type="term" value="F:xenobiotic transmembrane transporter activity"/>
    <property type="evidence" value="ECO:0007669"/>
    <property type="project" value="TreeGrafter"/>
</dbReference>
<feature type="transmembrane region" description="Helical" evidence="1">
    <location>
        <begin position="429"/>
        <end position="449"/>
    </location>
</feature>
<evidence type="ECO:0000256" key="1">
    <source>
        <dbReference type="SAM" id="Phobius"/>
    </source>
</evidence>
<dbReference type="Gene3D" id="1.20.1640.10">
    <property type="entry name" value="Multidrug efflux transporter AcrB transmembrane domain"/>
    <property type="match status" value="2"/>
</dbReference>
<keyword evidence="3" id="KW-1185">Reference proteome</keyword>
<dbReference type="PRINTS" id="PR00702">
    <property type="entry name" value="ACRIFLAVINRP"/>
</dbReference>
<feature type="transmembrane region" description="Helical" evidence="1">
    <location>
        <begin position="915"/>
        <end position="938"/>
    </location>
</feature>
<dbReference type="SUPFAM" id="SSF82693">
    <property type="entry name" value="Multidrug efflux transporter AcrB pore domain, PN1, PN2, PC1 and PC2 subdomains"/>
    <property type="match status" value="3"/>
</dbReference>
<feature type="transmembrane region" description="Helical" evidence="1">
    <location>
        <begin position="529"/>
        <end position="547"/>
    </location>
</feature>
<keyword evidence="1" id="KW-0812">Transmembrane</keyword>
<dbReference type="Gene3D" id="3.30.70.1320">
    <property type="entry name" value="Multidrug efflux transporter AcrB pore domain like"/>
    <property type="match status" value="1"/>
</dbReference>
<dbReference type="BioCyc" id="CSTI499177:GJE9-765-MONOMER"/>
<evidence type="ECO:0000313" key="3">
    <source>
        <dbReference type="Proteomes" id="UP000007041"/>
    </source>
</evidence>